<accession>A0AAW1AZ37</accession>
<evidence type="ECO:0000256" key="5">
    <source>
        <dbReference type="ARBA" id="ARBA00023212"/>
    </source>
</evidence>
<evidence type="ECO:0000256" key="4">
    <source>
        <dbReference type="ARBA" id="ARBA00023069"/>
    </source>
</evidence>
<comment type="subcellular location">
    <subcellularLocation>
        <location evidence="1">Cytoplasm</location>
        <location evidence="1">Cytoskeleton</location>
        <location evidence="1">Flagellum axoneme</location>
    </subcellularLocation>
</comment>
<comment type="function">
    <text evidence="7">Microtubule inner protein (MIP) part of the dynein-decorated doublet microtubules (DMTs) in cilia axoneme, which is required for motile cilia beating.</text>
</comment>
<dbReference type="Proteomes" id="UP001474421">
    <property type="component" value="Unassembled WGS sequence"/>
</dbReference>
<protein>
    <submittedName>
        <fullName evidence="9">UPF0686 protein C11orf1 like</fullName>
    </submittedName>
</protein>
<keyword evidence="10" id="KW-1185">Reference proteome</keyword>
<evidence type="ECO:0000256" key="8">
    <source>
        <dbReference type="ARBA" id="ARBA00046435"/>
    </source>
</evidence>
<reference evidence="9 10" key="1">
    <citation type="journal article" date="2024" name="Proc. Natl. Acad. Sci. U.S.A.">
        <title>The genetic regulatory architecture and epigenomic basis for age-related changes in rattlesnake venom.</title>
        <authorList>
            <person name="Hogan M.P."/>
            <person name="Holding M.L."/>
            <person name="Nystrom G.S."/>
            <person name="Colston T.J."/>
            <person name="Bartlett D.A."/>
            <person name="Mason A.J."/>
            <person name="Ellsworth S.A."/>
            <person name="Rautsaw R.M."/>
            <person name="Lawrence K.C."/>
            <person name="Strickland J.L."/>
            <person name="He B."/>
            <person name="Fraser P."/>
            <person name="Margres M.J."/>
            <person name="Gilbert D.M."/>
            <person name="Gibbs H.L."/>
            <person name="Parkinson C.L."/>
            <person name="Rokyta D.R."/>
        </authorList>
    </citation>
    <scope>NUCLEOTIDE SEQUENCE [LARGE SCALE GENOMIC DNA]</scope>
    <source>
        <strain evidence="9">DRR0105</strain>
    </source>
</reference>
<organism evidence="9 10">
    <name type="scientific">Crotalus adamanteus</name>
    <name type="common">Eastern diamondback rattlesnake</name>
    <dbReference type="NCBI Taxonomy" id="8729"/>
    <lineage>
        <taxon>Eukaryota</taxon>
        <taxon>Metazoa</taxon>
        <taxon>Chordata</taxon>
        <taxon>Craniata</taxon>
        <taxon>Vertebrata</taxon>
        <taxon>Euteleostomi</taxon>
        <taxon>Lepidosauria</taxon>
        <taxon>Squamata</taxon>
        <taxon>Bifurcata</taxon>
        <taxon>Unidentata</taxon>
        <taxon>Episquamata</taxon>
        <taxon>Toxicofera</taxon>
        <taxon>Serpentes</taxon>
        <taxon>Colubroidea</taxon>
        <taxon>Viperidae</taxon>
        <taxon>Crotalinae</taxon>
        <taxon>Crotalus</taxon>
    </lineage>
</organism>
<keyword evidence="3" id="KW-0282">Flagellum</keyword>
<dbReference type="GO" id="GO:0005930">
    <property type="term" value="C:axoneme"/>
    <property type="evidence" value="ECO:0007669"/>
    <property type="project" value="UniProtKB-ARBA"/>
</dbReference>
<evidence type="ECO:0000256" key="6">
    <source>
        <dbReference type="ARBA" id="ARBA00023273"/>
    </source>
</evidence>
<evidence type="ECO:0000256" key="1">
    <source>
        <dbReference type="ARBA" id="ARBA00004611"/>
    </source>
</evidence>
<dbReference type="InterPro" id="IPR037662">
    <property type="entry name" value="CFAP68/107"/>
</dbReference>
<evidence type="ECO:0000313" key="10">
    <source>
        <dbReference type="Proteomes" id="UP001474421"/>
    </source>
</evidence>
<dbReference type="Pfam" id="PF06608">
    <property type="entry name" value="CFAP68"/>
    <property type="match status" value="1"/>
</dbReference>
<dbReference type="EMBL" id="JAOTOJ010000010">
    <property type="protein sequence ID" value="KAK9394980.1"/>
    <property type="molecule type" value="Genomic_DNA"/>
</dbReference>
<dbReference type="AlphaFoldDB" id="A0AAW1AZ37"/>
<gene>
    <name evidence="9" type="ORF">NXF25_014326</name>
</gene>
<keyword evidence="6" id="KW-0966">Cell projection</keyword>
<name>A0AAW1AZ37_CROAD</name>
<evidence type="ECO:0000256" key="7">
    <source>
        <dbReference type="ARBA" id="ARBA00035003"/>
    </source>
</evidence>
<comment type="subunit">
    <text evidence="8">Microtubule inner protein component of sperm flagellar doublet microtubules.</text>
</comment>
<sequence>MVSQHGSQQASWRAVPQKLQEAPQGSSWMRNILGLCQDYLQGCYRNETKEPARFHGGSEARSSVLYVTSGASVSLPLPARGFCDCHRNGSPLPPPPPLSGFPRLSWRGAFGRICPYGHGEVWTDWNSTSKFFQYGWRCTTNEDMYTNKTLLGNWNEERYDIQKRRQLKPLPSQYGHYFESTYGSDYSKEMPRRLRRVTREPHWFPGHQPELEPPPIKPTARSCYMIDYEPPHGRAVCSLAEGKPKAAAETPLKQ</sequence>
<evidence type="ECO:0000256" key="3">
    <source>
        <dbReference type="ARBA" id="ARBA00022846"/>
    </source>
</evidence>
<keyword evidence="5" id="KW-0206">Cytoskeleton</keyword>
<keyword evidence="2" id="KW-0963">Cytoplasm</keyword>
<dbReference type="GO" id="GO:0005634">
    <property type="term" value="C:nucleus"/>
    <property type="evidence" value="ECO:0007669"/>
    <property type="project" value="InterPro"/>
</dbReference>
<proteinExistence type="predicted"/>
<dbReference type="GO" id="GO:0030317">
    <property type="term" value="P:flagellated sperm motility"/>
    <property type="evidence" value="ECO:0007669"/>
    <property type="project" value="InterPro"/>
</dbReference>
<comment type="caution">
    <text evidence="9">The sequence shown here is derived from an EMBL/GenBank/DDBJ whole genome shotgun (WGS) entry which is preliminary data.</text>
</comment>
<dbReference type="InterPro" id="IPR009524">
    <property type="entry name" value="CFAP68"/>
</dbReference>
<dbReference type="PANTHER" id="PTHR31180">
    <property type="entry name" value="CILIA- AND FLAGELLA-ASSOCIATED PROTEIN 107-RELATED"/>
    <property type="match status" value="1"/>
</dbReference>
<dbReference type="PANTHER" id="PTHR31180:SF3">
    <property type="entry name" value="EXPRESSED SEQUENCE EH456644"/>
    <property type="match status" value="1"/>
</dbReference>
<evidence type="ECO:0000313" key="9">
    <source>
        <dbReference type="EMBL" id="KAK9394980.1"/>
    </source>
</evidence>
<keyword evidence="4" id="KW-0969">Cilium</keyword>
<evidence type="ECO:0000256" key="2">
    <source>
        <dbReference type="ARBA" id="ARBA00022490"/>
    </source>
</evidence>